<keyword evidence="4" id="KW-0378">Hydrolase</keyword>
<comment type="cofactor">
    <cofactor evidence="1">
        <name>Zn(2+)</name>
        <dbReference type="ChEBI" id="CHEBI:29105"/>
    </cofactor>
</comment>
<dbReference type="Pfam" id="PF00850">
    <property type="entry name" value="Hist_deacetyl"/>
    <property type="match status" value="1"/>
</dbReference>
<dbReference type="AlphaFoldDB" id="A0A067Q9N5"/>
<dbReference type="InParanoid" id="A0A067Q9N5"/>
<dbReference type="HOGENOM" id="CLU_007727_8_3_1"/>
<evidence type="ECO:0000256" key="1">
    <source>
        <dbReference type="ARBA" id="ARBA00001947"/>
    </source>
</evidence>
<dbReference type="InterPro" id="IPR023801">
    <property type="entry name" value="His_deacetylse_dom"/>
</dbReference>
<dbReference type="OrthoDB" id="424012at2759"/>
<dbReference type="SUPFAM" id="SSF52768">
    <property type="entry name" value="Arginase/deacetylase"/>
    <property type="match status" value="1"/>
</dbReference>
<dbReference type="GO" id="GO:0040029">
    <property type="term" value="P:epigenetic regulation of gene expression"/>
    <property type="evidence" value="ECO:0007669"/>
    <property type="project" value="TreeGrafter"/>
</dbReference>
<dbReference type="CDD" id="cd10001">
    <property type="entry name" value="HDAC_classII_APAH"/>
    <property type="match status" value="1"/>
</dbReference>
<dbReference type="PANTHER" id="PTHR10625">
    <property type="entry name" value="HISTONE DEACETYLASE HDAC1-RELATED"/>
    <property type="match status" value="1"/>
</dbReference>
<dbReference type="InterPro" id="IPR037138">
    <property type="entry name" value="His_deacetylse_dom_sf"/>
</dbReference>
<dbReference type="EMBL" id="KL197710">
    <property type="protein sequence ID" value="KDQ62865.1"/>
    <property type="molecule type" value="Genomic_DNA"/>
</dbReference>
<name>A0A067Q9N5_9AGAM</name>
<sequence length="429" mass="47165">MQPKTRIKRSRNPFKITMTEASGNWQMGLSLMLVVNRPVNATSPGNNLPKIRWTNVWQNQSRLAAAMKVFSSDACTKHNPPHEILSGRLVPYLESPDRIRKIKQYLYGQETFEFVPVNPDIDVISSALRVHTKEYLKYLETAYEKWTANGGDKTAVLPEALPHFKLCREVHGDVEKLPPIARAGLYCFDLSCPITDDTYDSVIASAGVALSAAEYVVSQSANESQLGVFALTRPPGHHAGSSLCGGYCFLSNVAIAARFIQSISPKIDSSPTRVAILDIDFHHGNGTQEIFYEDPSVLYVSLHADDDYPYFTGSRDERGNLEGEGFNINFPLPSGTGPSEYLSALSLALSEIESHRPVYLIVSLGVDTYCEDPIGTFKLSTTTYGLIGEAIAKVNIPTLFVMEGGYYLESIGQNVGTLLKGFEGHSRVG</sequence>
<dbReference type="Proteomes" id="UP000027265">
    <property type="component" value="Unassembled WGS sequence"/>
</dbReference>
<evidence type="ECO:0000313" key="8">
    <source>
        <dbReference type="Proteomes" id="UP000027265"/>
    </source>
</evidence>
<keyword evidence="3" id="KW-0479">Metal-binding</keyword>
<dbReference type="GO" id="GO:0046872">
    <property type="term" value="F:metal ion binding"/>
    <property type="evidence" value="ECO:0007669"/>
    <property type="project" value="UniProtKB-KW"/>
</dbReference>
<keyword evidence="5" id="KW-0862">Zinc</keyword>
<dbReference type="STRING" id="933084.A0A067Q9N5"/>
<keyword evidence="8" id="KW-1185">Reference proteome</keyword>
<dbReference type="Gene3D" id="3.40.800.20">
    <property type="entry name" value="Histone deacetylase domain"/>
    <property type="match status" value="1"/>
</dbReference>
<dbReference type="GO" id="GO:0016787">
    <property type="term" value="F:hydrolase activity"/>
    <property type="evidence" value="ECO:0007669"/>
    <property type="project" value="UniProtKB-KW"/>
</dbReference>
<evidence type="ECO:0000259" key="6">
    <source>
        <dbReference type="Pfam" id="PF00850"/>
    </source>
</evidence>
<dbReference type="InterPro" id="IPR023696">
    <property type="entry name" value="Ureohydrolase_dom_sf"/>
</dbReference>
<proteinExistence type="inferred from homology"/>
<evidence type="ECO:0000256" key="4">
    <source>
        <dbReference type="ARBA" id="ARBA00022801"/>
    </source>
</evidence>
<feature type="domain" description="Histone deacetylase" evidence="6">
    <location>
        <begin position="94"/>
        <end position="420"/>
    </location>
</feature>
<organism evidence="7 8">
    <name type="scientific">Jaapia argillacea MUCL 33604</name>
    <dbReference type="NCBI Taxonomy" id="933084"/>
    <lineage>
        <taxon>Eukaryota</taxon>
        <taxon>Fungi</taxon>
        <taxon>Dikarya</taxon>
        <taxon>Basidiomycota</taxon>
        <taxon>Agaricomycotina</taxon>
        <taxon>Agaricomycetes</taxon>
        <taxon>Agaricomycetidae</taxon>
        <taxon>Jaapiales</taxon>
        <taxon>Jaapiaceae</taxon>
        <taxon>Jaapia</taxon>
    </lineage>
</organism>
<dbReference type="GO" id="GO:0004407">
    <property type="term" value="F:histone deacetylase activity"/>
    <property type="evidence" value="ECO:0007669"/>
    <property type="project" value="TreeGrafter"/>
</dbReference>
<comment type="similarity">
    <text evidence="2">Belongs to the histone deacetylase family.</text>
</comment>
<reference evidence="8" key="1">
    <citation type="journal article" date="2014" name="Proc. Natl. Acad. Sci. U.S.A.">
        <title>Extensive sampling of basidiomycete genomes demonstrates inadequacy of the white-rot/brown-rot paradigm for wood decay fungi.</title>
        <authorList>
            <person name="Riley R."/>
            <person name="Salamov A.A."/>
            <person name="Brown D.W."/>
            <person name="Nagy L.G."/>
            <person name="Floudas D."/>
            <person name="Held B.W."/>
            <person name="Levasseur A."/>
            <person name="Lombard V."/>
            <person name="Morin E."/>
            <person name="Otillar R."/>
            <person name="Lindquist E.A."/>
            <person name="Sun H."/>
            <person name="LaButti K.M."/>
            <person name="Schmutz J."/>
            <person name="Jabbour D."/>
            <person name="Luo H."/>
            <person name="Baker S.E."/>
            <person name="Pisabarro A.G."/>
            <person name="Walton J.D."/>
            <person name="Blanchette R.A."/>
            <person name="Henrissat B."/>
            <person name="Martin F."/>
            <person name="Cullen D."/>
            <person name="Hibbett D.S."/>
            <person name="Grigoriev I.V."/>
        </authorList>
    </citation>
    <scope>NUCLEOTIDE SEQUENCE [LARGE SCALE GENOMIC DNA]</scope>
    <source>
        <strain evidence="8">MUCL 33604</strain>
    </source>
</reference>
<gene>
    <name evidence="7" type="ORF">JAAARDRAFT_358217</name>
</gene>
<evidence type="ECO:0000256" key="5">
    <source>
        <dbReference type="ARBA" id="ARBA00022833"/>
    </source>
</evidence>
<protein>
    <recommendedName>
        <fullName evidence="6">Histone deacetylase domain-containing protein</fullName>
    </recommendedName>
</protein>
<evidence type="ECO:0000256" key="3">
    <source>
        <dbReference type="ARBA" id="ARBA00022723"/>
    </source>
</evidence>
<evidence type="ECO:0000313" key="7">
    <source>
        <dbReference type="EMBL" id="KDQ62865.1"/>
    </source>
</evidence>
<accession>A0A067Q9N5</accession>
<dbReference type="PANTHER" id="PTHR10625:SF17">
    <property type="entry name" value="HISTONE DEACETYLASE 8"/>
    <property type="match status" value="1"/>
</dbReference>
<evidence type="ECO:0000256" key="2">
    <source>
        <dbReference type="ARBA" id="ARBA00005947"/>
    </source>
</evidence>